<keyword evidence="3" id="KW-1185">Reference proteome</keyword>
<dbReference type="Pfam" id="PF13354">
    <property type="entry name" value="Beta-lactamase2"/>
    <property type="match status" value="1"/>
</dbReference>
<dbReference type="GO" id="GO:0046677">
    <property type="term" value="P:response to antibiotic"/>
    <property type="evidence" value="ECO:0007669"/>
    <property type="project" value="InterPro"/>
</dbReference>
<proteinExistence type="predicted"/>
<dbReference type="EMBL" id="CP003597">
    <property type="protein sequence ID" value="AFY88005.1"/>
    <property type="molecule type" value="Genomic_DNA"/>
</dbReference>
<dbReference type="InterPro" id="IPR045155">
    <property type="entry name" value="Beta-lactam_cat"/>
</dbReference>
<dbReference type="InterPro" id="IPR000871">
    <property type="entry name" value="Beta-lactam_class-A"/>
</dbReference>
<dbReference type="KEGG" id="cthe:Chro_2527"/>
<dbReference type="PATRIC" id="fig|251229.3.peg.2958"/>
<evidence type="ECO:0000313" key="2">
    <source>
        <dbReference type="EMBL" id="AFY88005.1"/>
    </source>
</evidence>
<name>K9TZJ3_CHRTP</name>
<dbReference type="PANTHER" id="PTHR35333">
    <property type="entry name" value="BETA-LACTAMASE"/>
    <property type="match status" value="1"/>
</dbReference>
<dbReference type="HOGENOM" id="CLU_924163_0_0_3"/>
<evidence type="ECO:0000313" key="3">
    <source>
        <dbReference type="Proteomes" id="UP000010384"/>
    </source>
</evidence>
<sequence length="317" mass="35350">MTFFFRKDEQLENLGDRVLEATWAEFPTLARNQIALTWIVYDPPVSVNTGGALSPQAFWNFPVRGYSYRGVERIYPASIVKLFYLVAIQEWLEKGMVGSSPEIERAMRDAIADSSNDATSLIVDVLSGTTSGPELPAAPFETWKTQRNIVNRYYQSLGWEEMATINVNQKTWCDGPYGRERAFVGELMDNRNMLTTNATARLLHSIVGGVAVSSGRSQAMMSLLKRSLNPADLPTDNDEDQITGFLGGGLPPEAQLWAKAGWTSQVRHDAAYIEIPNLRPYLLVVFTEGRPHSKNRQILPFISQQFAAAVATLGNRE</sequence>
<protein>
    <recommendedName>
        <fullName evidence="1">Beta-lactamase class A catalytic domain-containing protein</fullName>
    </recommendedName>
</protein>
<dbReference type="PANTHER" id="PTHR35333:SF3">
    <property type="entry name" value="BETA-LACTAMASE-TYPE TRANSPEPTIDASE FOLD CONTAINING PROTEIN"/>
    <property type="match status" value="1"/>
</dbReference>
<dbReference type="GO" id="GO:0008800">
    <property type="term" value="F:beta-lactamase activity"/>
    <property type="evidence" value="ECO:0007669"/>
    <property type="project" value="InterPro"/>
</dbReference>
<dbReference type="InParanoid" id="K9TZJ3"/>
<dbReference type="RefSeq" id="WP_015154553.1">
    <property type="nucleotide sequence ID" value="NC_019695.1"/>
</dbReference>
<dbReference type="Gene3D" id="3.40.710.10">
    <property type="entry name" value="DD-peptidase/beta-lactamase superfamily"/>
    <property type="match status" value="1"/>
</dbReference>
<evidence type="ECO:0000259" key="1">
    <source>
        <dbReference type="Pfam" id="PF13354"/>
    </source>
</evidence>
<feature type="domain" description="Beta-lactamase class A catalytic" evidence="1">
    <location>
        <begin position="66"/>
        <end position="287"/>
    </location>
</feature>
<dbReference type="InterPro" id="IPR012338">
    <property type="entry name" value="Beta-lactam/transpept-like"/>
</dbReference>
<dbReference type="OrthoDB" id="7510992at2"/>
<dbReference type="SUPFAM" id="SSF56601">
    <property type="entry name" value="beta-lactamase/transpeptidase-like"/>
    <property type="match status" value="1"/>
</dbReference>
<gene>
    <name evidence="2" type="ORF">Chro_2527</name>
</gene>
<dbReference type="STRING" id="251229.Chro_2527"/>
<reference evidence="2 3" key="1">
    <citation type="submission" date="2012-06" db="EMBL/GenBank/DDBJ databases">
        <title>Finished chromosome of genome of Chroococcidiopsis thermalis PCC 7203.</title>
        <authorList>
            <consortium name="US DOE Joint Genome Institute"/>
            <person name="Gugger M."/>
            <person name="Coursin T."/>
            <person name="Rippka R."/>
            <person name="Tandeau De Marsac N."/>
            <person name="Huntemann M."/>
            <person name="Wei C.-L."/>
            <person name="Han J."/>
            <person name="Detter J.C."/>
            <person name="Han C."/>
            <person name="Tapia R."/>
            <person name="Davenport K."/>
            <person name="Daligault H."/>
            <person name="Erkkila T."/>
            <person name="Gu W."/>
            <person name="Munk A.C.C."/>
            <person name="Teshima H."/>
            <person name="Xu Y."/>
            <person name="Chain P."/>
            <person name="Chen A."/>
            <person name="Krypides N."/>
            <person name="Mavromatis K."/>
            <person name="Markowitz V."/>
            <person name="Szeto E."/>
            <person name="Ivanova N."/>
            <person name="Mikhailova N."/>
            <person name="Ovchinnikova G."/>
            <person name="Pagani I."/>
            <person name="Pati A."/>
            <person name="Goodwin L."/>
            <person name="Peters L."/>
            <person name="Pitluck S."/>
            <person name="Woyke T."/>
            <person name="Kerfeld C."/>
        </authorList>
    </citation>
    <scope>NUCLEOTIDE SEQUENCE [LARGE SCALE GENOMIC DNA]</scope>
    <source>
        <strain evidence="2 3">PCC 7203</strain>
    </source>
</reference>
<dbReference type="Proteomes" id="UP000010384">
    <property type="component" value="Chromosome"/>
</dbReference>
<organism evidence="2 3">
    <name type="scientific">Chroococcidiopsis thermalis (strain PCC 7203)</name>
    <dbReference type="NCBI Taxonomy" id="251229"/>
    <lineage>
        <taxon>Bacteria</taxon>
        <taxon>Bacillati</taxon>
        <taxon>Cyanobacteriota</taxon>
        <taxon>Cyanophyceae</taxon>
        <taxon>Chroococcidiopsidales</taxon>
        <taxon>Chroococcidiopsidaceae</taxon>
        <taxon>Chroococcidiopsis</taxon>
    </lineage>
</organism>
<accession>K9TZJ3</accession>
<dbReference type="AlphaFoldDB" id="K9TZJ3"/>
<dbReference type="GO" id="GO:0030655">
    <property type="term" value="P:beta-lactam antibiotic catabolic process"/>
    <property type="evidence" value="ECO:0007669"/>
    <property type="project" value="InterPro"/>
</dbReference>
<dbReference type="eggNOG" id="COG2367">
    <property type="taxonomic scope" value="Bacteria"/>
</dbReference>